<dbReference type="EMBL" id="PFFQ01000039">
    <property type="protein sequence ID" value="PIW16249.1"/>
    <property type="molecule type" value="Genomic_DNA"/>
</dbReference>
<evidence type="ECO:0000313" key="1">
    <source>
        <dbReference type="EMBL" id="PIW16249.1"/>
    </source>
</evidence>
<proteinExistence type="predicted"/>
<reference evidence="1 2" key="1">
    <citation type="submission" date="2017-09" db="EMBL/GenBank/DDBJ databases">
        <title>Depth-based differentiation of microbial function through sediment-hosted aquifers and enrichment of novel symbionts in the deep terrestrial subsurface.</title>
        <authorList>
            <person name="Probst A.J."/>
            <person name="Ladd B."/>
            <person name="Jarett J.K."/>
            <person name="Geller-Mcgrath D.E."/>
            <person name="Sieber C.M."/>
            <person name="Emerson J.B."/>
            <person name="Anantharaman K."/>
            <person name="Thomas B.C."/>
            <person name="Malmstrom R."/>
            <person name="Stieglmeier M."/>
            <person name="Klingl A."/>
            <person name="Woyke T."/>
            <person name="Ryan C.M."/>
            <person name="Banfield J.F."/>
        </authorList>
    </citation>
    <scope>NUCLEOTIDE SEQUENCE [LARGE SCALE GENOMIC DNA]</scope>
    <source>
        <strain evidence="1">CG17_big_fil_post_rev_8_21_14_2_50_48_46</strain>
    </source>
</reference>
<sequence length="166" mass="18150">MGHQLDALLVQAPLNPEIFARFHLPVLPLPQGFVLVPLNLSWLEHLENQYPETAFVPLRPVAFRSHPLSSVLCDSVFIHALMAEQAPHSPYCLLKTDYFGGVGFQLARVYAQGALLADGLSLQEALGSLGVRSEAGTDAFESLGLEKFRNSFAYFEGCLASLPVEP</sequence>
<evidence type="ECO:0000313" key="2">
    <source>
        <dbReference type="Proteomes" id="UP000231019"/>
    </source>
</evidence>
<comment type="caution">
    <text evidence="1">The sequence shown here is derived from an EMBL/GenBank/DDBJ whole genome shotgun (WGS) entry which is preliminary data.</text>
</comment>
<accession>A0A2M7G358</accession>
<dbReference type="Proteomes" id="UP000231019">
    <property type="component" value="Unassembled WGS sequence"/>
</dbReference>
<name>A0A2M7G358_9BACT</name>
<organism evidence="1 2">
    <name type="scientific">bacterium (Candidatus Blackallbacteria) CG17_big_fil_post_rev_8_21_14_2_50_48_46</name>
    <dbReference type="NCBI Taxonomy" id="2014261"/>
    <lineage>
        <taxon>Bacteria</taxon>
        <taxon>Candidatus Blackallbacteria</taxon>
    </lineage>
</organism>
<gene>
    <name evidence="1" type="ORF">COW36_14080</name>
</gene>
<protein>
    <submittedName>
        <fullName evidence="1">Uncharacterized protein</fullName>
    </submittedName>
</protein>
<dbReference type="AlphaFoldDB" id="A0A2M7G358"/>